<keyword evidence="1" id="KW-0805">Transcription regulation</keyword>
<dbReference type="AlphaFoldDB" id="A0A1V2I4B8"/>
<name>A0A1V2I4B8_9ACTN</name>
<dbReference type="RefSeq" id="WP_076820174.1">
    <property type="nucleotide sequence ID" value="NZ_MOMC01000058.1"/>
</dbReference>
<keyword evidence="3" id="KW-0804">Transcription</keyword>
<dbReference type="InterPro" id="IPR001647">
    <property type="entry name" value="HTH_TetR"/>
</dbReference>
<comment type="caution">
    <text evidence="7">The sequence shown here is derived from an EMBL/GenBank/DDBJ whole genome shotgun (WGS) entry which is preliminary data.</text>
</comment>
<dbReference type="GO" id="GO:0003700">
    <property type="term" value="F:DNA-binding transcription factor activity"/>
    <property type="evidence" value="ECO:0007669"/>
    <property type="project" value="TreeGrafter"/>
</dbReference>
<evidence type="ECO:0000313" key="8">
    <source>
        <dbReference type="Proteomes" id="UP000188929"/>
    </source>
</evidence>
<dbReference type="Gene3D" id="1.10.357.10">
    <property type="entry name" value="Tetracycline Repressor, domain 2"/>
    <property type="match status" value="1"/>
</dbReference>
<dbReference type="PRINTS" id="PR00455">
    <property type="entry name" value="HTHTETR"/>
</dbReference>
<sequence>MTTPRRVGAETSRTRALLLKSAERLMLDEGYAAVTYRGLAAKAGVTPGLVQYYFPALDDLFIALVRRRTEETVGALVSALRTDQPLRALWEFSNNRYAAVLIAELTALANHRKAIRAEIAAVGEKVRELTLEALARSSNDYSRPLGPVSAETLVFLVTSTPRMIHIEDAVGMSTSHAEAAEFLEHYLDQVEPQHTSPASSSPSTPSTSATKQVG</sequence>
<dbReference type="OrthoDB" id="3474596at2"/>
<dbReference type="PANTHER" id="PTHR30055:SF234">
    <property type="entry name" value="HTH-TYPE TRANSCRIPTIONAL REGULATOR BETI"/>
    <property type="match status" value="1"/>
</dbReference>
<evidence type="ECO:0000259" key="6">
    <source>
        <dbReference type="PROSITE" id="PS50977"/>
    </source>
</evidence>
<dbReference type="SUPFAM" id="SSF46689">
    <property type="entry name" value="Homeodomain-like"/>
    <property type="match status" value="1"/>
</dbReference>
<dbReference type="InterPro" id="IPR009057">
    <property type="entry name" value="Homeodomain-like_sf"/>
</dbReference>
<proteinExistence type="predicted"/>
<evidence type="ECO:0000256" key="1">
    <source>
        <dbReference type="ARBA" id="ARBA00023015"/>
    </source>
</evidence>
<protein>
    <submittedName>
        <fullName evidence="7">TetR family transcriptional regulator</fullName>
    </submittedName>
</protein>
<dbReference type="EMBL" id="MOMC01000058">
    <property type="protein sequence ID" value="ONH25642.1"/>
    <property type="molecule type" value="Genomic_DNA"/>
</dbReference>
<feature type="domain" description="HTH tetR-type" evidence="6">
    <location>
        <begin position="12"/>
        <end position="72"/>
    </location>
</feature>
<keyword evidence="8" id="KW-1185">Reference proteome</keyword>
<feature type="region of interest" description="Disordered" evidence="5">
    <location>
        <begin position="190"/>
        <end position="214"/>
    </location>
</feature>
<reference evidence="8" key="1">
    <citation type="submission" date="2016-10" db="EMBL/GenBank/DDBJ databases">
        <title>Frankia sp. NRRL B-16386 Genome sequencing.</title>
        <authorList>
            <person name="Ghodhbane-Gtari F."/>
            <person name="Swanson E."/>
            <person name="Gueddou A."/>
            <person name="Hezbri K."/>
            <person name="Ktari K."/>
            <person name="Nouioui I."/>
            <person name="Morris K."/>
            <person name="Simpson S."/>
            <person name="Abebe-Akele F."/>
            <person name="Thomas K."/>
            <person name="Gtari M."/>
            <person name="Tisa L.S."/>
        </authorList>
    </citation>
    <scope>NUCLEOTIDE SEQUENCE [LARGE SCALE GENOMIC DNA]</scope>
    <source>
        <strain evidence="8">NRRL B-16386</strain>
    </source>
</reference>
<evidence type="ECO:0000256" key="5">
    <source>
        <dbReference type="SAM" id="MobiDB-lite"/>
    </source>
</evidence>
<feature type="DNA-binding region" description="H-T-H motif" evidence="4">
    <location>
        <begin position="35"/>
        <end position="54"/>
    </location>
</feature>
<dbReference type="Proteomes" id="UP000188929">
    <property type="component" value="Unassembled WGS sequence"/>
</dbReference>
<organism evidence="7 8">
    <name type="scientific">Pseudofrankia asymbiotica</name>
    <dbReference type="NCBI Taxonomy" id="1834516"/>
    <lineage>
        <taxon>Bacteria</taxon>
        <taxon>Bacillati</taxon>
        <taxon>Actinomycetota</taxon>
        <taxon>Actinomycetes</taxon>
        <taxon>Frankiales</taxon>
        <taxon>Frankiaceae</taxon>
        <taxon>Pseudofrankia</taxon>
    </lineage>
</organism>
<evidence type="ECO:0000256" key="4">
    <source>
        <dbReference type="PROSITE-ProRule" id="PRU00335"/>
    </source>
</evidence>
<keyword evidence="2 4" id="KW-0238">DNA-binding</keyword>
<gene>
    <name evidence="7" type="ORF">BL253_26895</name>
</gene>
<evidence type="ECO:0000256" key="3">
    <source>
        <dbReference type="ARBA" id="ARBA00023163"/>
    </source>
</evidence>
<feature type="compositionally biased region" description="Low complexity" evidence="5">
    <location>
        <begin position="195"/>
        <end position="214"/>
    </location>
</feature>
<evidence type="ECO:0000313" key="7">
    <source>
        <dbReference type="EMBL" id="ONH25642.1"/>
    </source>
</evidence>
<evidence type="ECO:0000256" key="2">
    <source>
        <dbReference type="ARBA" id="ARBA00023125"/>
    </source>
</evidence>
<dbReference type="PROSITE" id="PS50977">
    <property type="entry name" value="HTH_TETR_2"/>
    <property type="match status" value="1"/>
</dbReference>
<dbReference type="InterPro" id="IPR050109">
    <property type="entry name" value="HTH-type_TetR-like_transc_reg"/>
</dbReference>
<dbReference type="STRING" id="1834516.BL253_26895"/>
<accession>A0A1V2I4B8</accession>
<dbReference type="PANTHER" id="PTHR30055">
    <property type="entry name" value="HTH-TYPE TRANSCRIPTIONAL REGULATOR RUTR"/>
    <property type="match status" value="1"/>
</dbReference>
<dbReference type="Pfam" id="PF00440">
    <property type="entry name" value="TetR_N"/>
    <property type="match status" value="1"/>
</dbReference>
<dbReference type="GO" id="GO:0000976">
    <property type="term" value="F:transcription cis-regulatory region binding"/>
    <property type="evidence" value="ECO:0007669"/>
    <property type="project" value="TreeGrafter"/>
</dbReference>